<dbReference type="InterPro" id="IPR018656">
    <property type="entry name" value="DUF2087"/>
</dbReference>
<dbReference type="Proteomes" id="UP000316252">
    <property type="component" value="Unassembled WGS sequence"/>
</dbReference>
<dbReference type="RefSeq" id="WP_141164071.1">
    <property type="nucleotide sequence ID" value="NZ_VHQG01000003.1"/>
</dbReference>
<dbReference type="EMBL" id="VHQG01000003">
    <property type="protein sequence ID" value="TPW75043.1"/>
    <property type="molecule type" value="Genomic_DNA"/>
</dbReference>
<dbReference type="OrthoDB" id="529288at2"/>
<evidence type="ECO:0000313" key="3">
    <source>
        <dbReference type="EMBL" id="TPW75043.1"/>
    </source>
</evidence>
<organism evidence="3 4">
    <name type="scientific">Schumannella soli</name>
    <dbReference type="NCBI Taxonomy" id="2590779"/>
    <lineage>
        <taxon>Bacteria</taxon>
        <taxon>Bacillati</taxon>
        <taxon>Actinomycetota</taxon>
        <taxon>Actinomycetes</taxon>
        <taxon>Micrococcales</taxon>
        <taxon>Microbacteriaceae</taxon>
        <taxon>Schumannella</taxon>
    </lineage>
</organism>
<feature type="region of interest" description="Disordered" evidence="1">
    <location>
        <begin position="174"/>
        <end position="210"/>
    </location>
</feature>
<comment type="caution">
    <text evidence="3">The sequence shown here is derived from an EMBL/GenBank/DDBJ whole genome shotgun (WGS) entry which is preliminary data.</text>
</comment>
<reference evidence="3 4" key="1">
    <citation type="submission" date="2019-06" db="EMBL/GenBank/DDBJ databases">
        <authorList>
            <person name="Li F."/>
        </authorList>
    </citation>
    <scope>NUCLEOTIDE SEQUENCE [LARGE SCALE GENOMIC DNA]</scope>
    <source>
        <strain evidence="3 4">10F1D-1</strain>
    </source>
</reference>
<keyword evidence="4" id="KW-1185">Reference proteome</keyword>
<accession>A0A506XZJ2</accession>
<evidence type="ECO:0000256" key="1">
    <source>
        <dbReference type="SAM" id="MobiDB-lite"/>
    </source>
</evidence>
<sequence length="210" mass="23308">MKSAKNGKTEWIVDQPTTPDENAWRSVIAALANDDARRVFAELVVHQSSPALDNLPAGRRRRVLSALRRADLVAGEDENVAPNESVFRRIIDNAARPQPVGVERFFGQDGRITTYPANLDVRGELLEIVAEKAFVPEETLDEAAVNTRLLPFSDVAVLRRYLVDYGLVARQSSGSGYRLTSRPRGRRIDAEAEERAEPSEQAHHAASDHD</sequence>
<feature type="domain" description="DUF2087" evidence="2">
    <location>
        <begin position="111"/>
        <end position="178"/>
    </location>
</feature>
<evidence type="ECO:0000313" key="4">
    <source>
        <dbReference type="Proteomes" id="UP000316252"/>
    </source>
</evidence>
<protein>
    <submittedName>
        <fullName evidence="3">DUF2087 domain-containing protein</fullName>
    </submittedName>
</protein>
<dbReference type="Pfam" id="PF09860">
    <property type="entry name" value="DUF2087"/>
    <property type="match status" value="1"/>
</dbReference>
<name>A0A506XZJ2_9MICO</name>
<dbReference type="AlphaFoldDB" id="A0A506XZJ2"/>
<evidence type="ECO:0000259" key="2">
    <source>
        <dbReference type="Pfam" id="PF09860"/>
    </source>
</evidence>
<gene>
    <name evidence="3" type="ORF">FJ657_12550</name>
</gene>
<proteinExistence type="predicted"/>
<feature type="compositionally biased region" description="Basic and acidic residues" evidence="1">
    <location>
        <begin position="186"/>
        <end position="210"/>
    </location>
</feature>